<evidence type="ECO:0000313" key="4">
    <source>
        <dbReference type="EMBL" id="MED6138500.1"/>
    </source>
</evidence>
<proteinExistence type="predicted"/>
<dbReference type="Proteomes" id="UP001341840">
    <property type="component" value="Unassembled WGS sequence"/>
</dbReference>
<feature type="region of interest" description="Disordered" evidence="2">
    <location>
        <begin position="102"/>
        <end position="133"/>
    </location>
</feature>
<reference evidence="4 5" key="1">
    <citation type="journal article" date="2023" name="Plants (Basel)">
        <title>Bridging the Gap: Combining Genomics and Transcriptomics Approaches to Understand Stylosanthes scabra, an Orphan Legume from the Brazilian Caatinga.</title>
        <authorList>
            <person name="Ferreira-Neto J.R.C."/>
            <person name="da Silva M.D."/>
            <person name="Binneck E."/>
            <person name="de Melo N.F."/>
            <person name="da Silva R.H."/>
            <person name="de Melo A.L.T.M."/>
            <person name="Pandolfi V."/>
            <person name="Bustamante F.O."/>
            <person name="Brasileiro-Vidal A.C."/>
            <person name="Benko-Iseppon A.M."/>
        </authorList>
    </citation>
    <scope>NUCLEOTIDE SEQUENCE [LARGE SCALE GENOMIC DNA]</scope>
    <source>
        <tissue evidence="4">Leaves</tissue>
    </source>
</reference>
<protein>
    <submittedName>
        <fullName evidence="4">Uncharacterized protein</fullName>
    </submittedName>
</protein>
<accession>A0ABU6SR34</accession>
<dbReference type="EMBL" id="JASCZI010061353">
    <property type="protein sequence ID" value="MED6138500.1"/>
    <property type="molecule type" value="Genomic_DNA"/>
</dbReference>
<feature type="compositionally biased region" description="Basic and acidic residues" evidence="2">
    <location>
        <begin position="102"/>
        <end position="114"/>
    </location>
</feature>
<keyword evidence="3" id="KW-0812">Transmembrane</keyword>
<comment type="caution">
    <text evidence="4">The sequence shown here is derived from an EMBL/GenBank/DDBJ whole genome shotgun (WGS) entry which is preliminary data.</text>
</comment>
<feature type="transmembrane region" description="Helical" evidence="3">
    <location>
        <begin position="79"/>
        <end position="99"/>
    </location>
</feature>
<keyword evidence="3" id="KW-0472">Membrane</keyword>
<keyword evidence="3" id="KW-1133">Transmembrane helix</keyword>
<evidence type="ECO:0000256" key="2">
    <source>
        <dbReference type="SAM" id="MobiDB-lite"/>
    </source>
</evidence>
<evidence type="ECO:0000256" key="3">
    <source>
        <dbReference type="SAM" id="Phobius"/>
    </source>
</evidence>
<name>A0ABU6SR34_9FABA</name>
<evidence type="ECO:0000313" key="5">
    <source>
        <dbReference type="Proteomes" id="UP001341840"/>
    </source>
</evidence>
<feature type="coiled-coil region" evidence="1">
    <location>
        <begin position="285"/>
        <end position="312"/>
    </location>
</feature>
<organism evidence="4 5">
    <name type="scientific">Stylosanthes scabra</name>
    <dbReference type="NCBI Taxonomy" id="79078"/>
    <lineage>
        <taxon>Eukaryota</taxon>
        <taxon>Viridiplantae</taxon>
        <taxon>Streptophyta</taxon>
        <taxon>Embryophyta</taxon>
        <taxon>Tracheophyta</taxon>
        <taxon>Spermatophyta</taxon>
        <taxon>Magnoliopsida</taxon>
        <taxon>eudicotyledons</taxon>
        <taxon>Gunneridae</taxon>
        <taxon>Pentapetalae</taxon>
        <taxon>rosids</taxon>
        <taxon>fabids</taxon>
        <taxon>Fabales</taxon>
        <taxon>Fabaceae</taxon>
        <taxon>Papilionoideae</taxon>
        <taxon>50 kb inversion clade</taxon>
        <taxon>dalbergioids sensu lato</taxon>
        <taxon>Dalbergieae</taxon>
        <taxon>Pterocarpus clade</taxon>
        <taxon>Stylosanthes</taxon>
    </lineage>
</organism>
<evidence type="ECO:0000256" key="1">
    <source>
        <dbReference type="SAM" id="Coils"/>
    </source>
</evidence>
<keyword evidence="1" id="KW-0175">Coiled coil</keyword>
<keyword evidence="5" id="KW-1185">Reference proteome</keyword>
<sequence length="468" mass="51404">MLIGAQTRKRGQNPSLLILHIHAFEEEKANLPFFLFIPGGDEQGDNNHHLTSDTGATNCTTHSLHNHRYLDDNRISVSVRGPVSSILAPYFVLAAAIPWKDSRKERRRRQRDEPPQPPSPEIDTSDLVSSPPSDGKFGGFGGGMCTTFSFMTAPSSVPLMVSSAPPPLVRVAASSASSKSIEDPTYFLSGLESFIYREILFDDPQTLWDAFCLAKSYEERWRNPFSEISKPQLSSQIKIQIHRSSSTKIPEAATNPDLEIHKTRAAQRNAVANSQRQQEVDSSEIQNSEIQKVQLRSQIRNSNAKSSNLEIQSSQINRKITDPSEIQNSVQETQSQLILTVSSSVAVLSSDDKGGGAGNHVEDVTATTGERTLAKAWVDGVQTEENNQDLRPVHDVDEVGTCAEVSAPAKGKWTGVVAIATDGGLRARQLRRLVLLTPPPSPSGCIPVESRRLWRRMEQRLLAGERGG</sequence>
<gene>
    <name evidence="4" type="ORF">PIB30_074800</name>
</gene>